<reference evidence="1 2" key="1">
    <citation type="submission" date="2021-08" db="EMBL/GenBank/DDBJ databases">
        <title>Devosia salina sp. nov., isolated from the South China Sea sediment.</title>
        <authorList>
            <person name="Zhou Z."/>
        </authorList>
    </citation>
    <scope>NUCLEOTIDE SEQUENCE [LARGE SCALE GENOMIC DNA]</scope>
    <source>
        <strain evidence="1 2">SCS-3</strain>
    </source>
</reference>
<protein>
    <submittedName>
        <fullName evidence="1">Uncharacterized protein</fullName>
    </submittedName>
</protein>
<keyword evidence="2" id="KW-1185">Reference proteome</keyword>
<sequence>MTESKIVPIRDVMPIGKPVAPPRPCAANTPVTWGELYLLFSETHPDLAEVVLDKIVELDAAAVA</sequence>
<dbReference type="Proteomes" id="UP000825799">
    <property type="component" value="Chromosome"/>
</dbReference>
<organism evidence="1 2">
    <name type="scientific">Devosia salina</name>
    <dbReference type="NCBI Taxonomy" id="2860336"/>
    <lineage>
        <taxon>Bacteria</taxon>
        <taxon>Pseudomonadati</taxon>
        <taxon>Pseudomonadota</taxon>
        <taxon>Alphaproteobacteria</taxon>
        <taxon>Hyphomicrobiales</taxon>
        <taxon>Devosiaceae</taxon>
        <taxon>Devosia</taxon>
    </lineage>
</organism>
<proteinExistence type="predicted"/>
<evidence type="ECO:0000313" key="2">
    <source>
        <dbReference type="Proteomes" id="UP000825799"/>
    </source>
</evidence>
<dbReference type="RefSeq" id="WP_220303806.1">
    <property type="nucleotide sequence ID" value="NZ_CP080590.1"/>
</dbReference>
<gene>
    <name evidence="1" type="ORF">K1X15_11845</name>
</gene>
<accession>A0ABX8W9G1</accession>
<evidence type="ECO:0000313" key="1">
    <source>
        <dbReference type="EMBL" id="QYO75341.1"/>
    </source>
</evidence>
<name>A0ABX8W9G1_9HYPH</name>
<dbReference type="EMBL" id="CP080590">
    <property type="protein sequence ID" value="QYO75341.1"/>
    <property type="molecule type" value="Genomic_DNA"/>
</dbReference>